<dbReference type="PANTHER" id="PTHR46730">
    <property type="entry name" value="POLYCYSTIN-1"/>
    <property type="match status" value="1"/>
</dbReference>
<feature type="domain" description="PKD" evidence="6">
    <location>
        <begin position="2182"/>
        <end position="2267"/>
    </location>
</feature>
<dbReference type="InterPro" id="IPR000601">
    <property type="entry name" value="PKD_dom"/>
</dbReference>
<evidence type="ECO:0000256" key="3">
    <source>
        <dbReference type="ARBA" id="ARBA00022737"/>
    </source>
</evidence>
<keyword evidence="5" id="KW-0472">Membrane</keyword>
<evidence type="ECO:0000313" key="7">
    <source>
        <dbReference type="EMBL" id="RXF67867.1"/>
    </source>
</evidence>
<keyword evidence="2" id="KW-0812">Transmembrane</keyword>
<feature type="domain" description="PKD" evidence="6">
    <location>
        <begin position="1929"/>
        <end position="1994"/>
    </location>
</feature>
<dbReference type="GO" id="GO:0005261">
    <property type="term" value="F:monoatomic cation channel activity"/>
    <property type="evidence" value="ECO:0007669"/>
    <property type="project" value="TreeGrafter"/>
</dbReference>
<dbReference type="CDD" id="cd00146">
    <property type="entry name" value="PKD"/>
    <property type="match status" value="7"/>
</dbReference>
<evidence type="ECO:0000259" key="6">
    <source>
        <dbReference type="PROSITE" id="PS50093"/>
    </source>
</evidence>
<dbReference type="Pfam" id="PF00801">
    <property type="entry name" value="PKD"/>
    <property type="match status" value="2"/>
</dbReference>
<keyword evidence="3" id="KW-0677">Repeat</keyword>
<evidence type="ECO:0000256" key="5">
    <source>
        <dbReference type="ARBA" id="ARBA00023136"/>
    </source>
</evidence>
<feature type="domain" description="PKD" evidence="6">
    <location>
        <begin position="2123"/>
        <end position="2161"/>
    </location>
</feature>
<dbReference type="InterPro" id="IPR022409">
    <property type="entry name" value="PKD/Chitinase_dom"/>
</dbReference>
<sequence length="2796" mass="301710">MRRFVAVLLVFFTFYLGLCVDCKAQIAFGTIDPGPYGPGSNITIPLTVSGFKPGNKFELWMYDSGGNLVSYSPIGTFDGHYTTFINGVIPETTMPGNGYMIRVKSTNPEVMLDYTGIKITDKPGPQIKISPLEERNLLKSDLIYGFCDGIKDGNLLGLIDSTTAEANVTGVLYNDYNPAETALPFTFPAWDLLELNLKKAYYTARIKAELNGVVSTKSYVILNSTFNLSLQSSGSPVICLKQKIDPDDHSNDENEKISYSVNTGADNGIITNYPGLVYCFDWGDGTLEYLTKEEMLSKNGIAVHQYKISSCGQPPIMLANPVYNAFQANIFLSSDFCKGSSAPITSYPKVYMMPAADFHVPVEGGCVGKDVLFGNTTVPGESPNAAGDACTKVTNYKWYVKKSSESTWQLRSKNQDFIFQFADPGTYNIKLVASNNSCSPTEIIKDICISELPVPDFEFTQSSACNSALITTVNHTNVANLCSKHYLWQVIDSLSGVAVSDGITFLDQDTSDAPRINVAKPGSYILRLTVTNSCSDVVLDKPFMIAGGLAVVQPPEAKICKGIPVAIDFSTEERLKPQYEGYGASKTYQWEVTGGDYSFLNNSSTKPFPVIEFREAGKKYTVKVTYNNECNTPVTSTQDVTFYGEIVIDAGTDRVVCDYAPFPPGTNICKLAATPPKDYENGVWTVLSGPTGYSFSGGISNKYDATIIGLKPGTYNLRWTITNPGGCSESDDMVITVYPKPAAGTASCEEIGVSKPKSVCIGSNITLLAAGFTGKIVDWQYSYDASNWVSLGKSDARFTYSNIQQTTFFRSVIASAGADYNCNTVVSPVPIKVPVDAASVGGIAKTNTVTDPTTYCEGSLFTGTIKVEGYVGAVTEWQKLEEGGSIWEAISSSASVSYSYSNLVRTTQFRAVVKSGECSVAYSDPITITIDPKPTTAYAGPDEKLCLNSGLTYQLNGNLPAIGTGIWTQPPGQTAVIDNPGLNNTTVSNLEKGKRYTFLWTINNGTCAGSTSTMNLDVLADITNSIKSTRLVSCPGEAVTLSTDQLSGGDVPSYVSASYSYSWESSPDKISWTVIPGANQENLTVNPVVTTYYRRTVKSYNSCDVTSEAVEIFINAITPSADAGGDVIICGETSYKLNGNDPGAGFTGTWKEQSGNSLTFTPDTHSPDAVVGNLLPGQTYQLEWRVGGLSPCPDNTSLKSIVVRKPVTTATVGATVRICLQEDGSNNHVTLSGNAPDAANGETGLWTQTSGVPAHITDPSLFNTEVTGLLPGSYVFEWGIKNDATVGDAGCRESKATLTIEVTAYPVKGLISNGNITVCKGNDPGSLDLTGYSSSDLLQWQSSTDSITFNDIAGANAPSFAPGNMAQTKWYRVRISQASGCLNSIYTDNIKIRVDEPSEGGITTGSVARVCTGVNGVTVSLSGEKGDVVRWEQSGDNFNTWIPVLSTSKSGVFHNLNADTWFRAIVRNGACSEVPSAVTYVQVLPNVTTAIAGDDQYLCNEASATLDGNIAVKGTGSWTKISGPSCLIEDPADPHSKISGLTAGTYIFKWSIENGICDASTDTITIYNYPALTNAITGSVTTCSGQTVHITGGLPTGGNGAYAYQWQWSSDNINWTDLPGEVNRELTSVFTASTWLRRVVKSGPCSLESNTVYIAVQPPLGNNSISSDQVLCAGMPSVQLAGSLPTGGDGIFFYQWQKSLDGTSWSDIAGAVAAVFDPGTLAETTRFRRIVTTSLCNGDQKSISNEVGITVNPLAKAEFTAVRLKSCIPFDLKQVIALIPHDDRVATYQWYVNGVGVGSGKDFPGYILYNDGESATVKLVTDSKFGCGSDSMELTFETVKDVTASFTKDKVVGCGPLSVSFNNTSAPLSGGTYIWDFGNGITSTDIHPAAITFEPNPNHRDTTYVITLKASTGCKETIFIDSVLVHPLPYALFSPNKTWGCSPFEVTFNNQSKAGSNSKYTFDFGDGQTLVKNDVSDVTHTFYTTKTDTVTVRLKVENECGVDSNSYKIVVYPNTVTPQLIIDGDRKFGCAPLTVRFDNHSEGANSFYWDLKDGNTFTTKSAPESITHTFTVPGTYEVSLLATNGCSSATDTEIITVYAQPNANFRFNNGQYCVKDSVQFFSTPETSASYHWDFDDGTTANTANPRHAFARGGKYNVRLTVHQSHPDGSVCSSFTTQEIEILPLPVALFTSNATSLNCAPFKLTVSATPANAAYVEWDFGDPNGNDNILTGHVAEHTFQLPGLYRVKQVAYNASGCMDTIVKTVKITERPKAIFSAADTMFCGMSATVSFANQSTYSGTDAVVYKWLVNNRPVSSQKNFSYPFAVPSDAVMPYKFDVKLIAVSTLGCPDTVTHTIQFNPLPKADFDLKTNIACTPFKVEIDNKSRYADEYLWYLDGNLISMEQSPSDIVLTGVGRSYKLKLKTLNSYGCKADSIEKTINTYARPKAFFTLSDSVSCNGKLEVSITNSSNGAVKYVWDFGDSSPLSNDAAPQHLYGEPGIYKLRLIALNSFCSDTLTRMIRISGKPLSAFVPDVNRGCTLINVAFRNISENALTYIWDFGDGTYSSSKNPAHTFSYLKSPYVVKLIVKGEYGCADTAITTINVSAPPVADFTVLPDSVIKVPEYTFSFKNRSEGTGLKYQWFFGDTKVSTEENPVHTYINNGSHTVRLIVTNAEGCADTIVKVVRIDGVPGTLYVPSGFEPGSLNPSIKTFIPKGSGIAKYSLKIFNKWGRLVWQSDKLTEDGSPAEGWDGTIDGAPASQGVYIWDIKASFLDGSEWKGMKYERGSKNTVGPINLIR</sequence>
<feature type="domain" description="PKD" evidence="6">
    <location>
        <begin position="2046"/>
        <end position="2104"/>
    </location>
</feature>
<evidence type="ECO:0000256" key="2">
    <source>
        <dbReference type="ARBA" id="ARBA00022692"/>
    </source>
</evidence>
<evidence type="ECO:0000256" key="1">
    <source>
        <dbReference type="ARBA" id="ARBA00004141"/>
    </source>
</evidence>
<feature type="domain" description="PKD" evidence="6">
    <location>
        <begin position="2443"/>
        <end position="2509"/>
    </location>
</feature>
<dbReference type="RefSeq" id="WP_128770780.1">
    <property type="nucleotide sequence ID" value="NZ_RXOC01000014.1"/>
</dbReference>
<dbReference type="InterPro" id="IPR013783">
    <property type="entry name" value="Ig-like_fold"/>
</dbReference>
<proteinExistence type="predicted"/>
<dbReference type="GO" id="GO:0005886">
    <property type="term" value="C:plasma membrane"/>
    <property type="evidence" value="ECO:0007669"/>
    <property type="project" value="TreeGrafter"/>
</dbReference>
<dbReference type="Gene3D" id="2.60.40.10">
    <property type="entry name" value="Immunoglobulins"/>
    <property type="match status" value="13"/>
</dbReference>
<dbReference type="PROSITE" id="PS50093">
    <property type="entry name" value="PKD"/>
    <property type="match status" value="7"/>
</dbReference>
<evidence type="ECO:0000313" key="8">
    <source>
        <dbReference type="Proteomes" id="UP000290848"/>
    </source>
</evidence>
<comment type="caution">
    <text evidence="7">The sequence shown here is derived from an EMBL/GenBank/DDBJ whole genome shotgun (WGS) entry which is preliminary data.</text>
</comment>
<dbReference type="GO" id="GO:0006816">
    <property type="term" value="P:calcium ion transport"/>
    <property type="evidence" value="ECO:0007669"/>
    <property type="project" value="TreeGrafter"/>
</dbReference>
<gene>
    <name evidence="7" type="ORF">EKH83_17605</name>
</gene>
<organism evidence="7 8">
    <name type="scientific">Arcticibacter tournemirensis</name>
    <dbReference type="NCBI Taxonomy" id="699437"/>
    <lineage>
        <taxon>Bacteria</taxon>
        <taxon>Pseudomonadati</taxon>
        <taxon>Bacteroidota</taxon>
        <taxon>Sphingobacteriia</taxon>
        <taxon>Sphingobacteriales</taxon>
        <taxon>Sphingobacteriaceae</taxon>
        <taxon>Arcticibacter</taxon>
    </lineage>
</organism>
<feature type="domain" description="PKD" evidence="6">
    <location>
        <begin position="2624"/>
        <end position="2674"/>
    </location>
</feature>
<accession>A0A4Q0M4J6</accession>
<dbReference type="EMBL" id="RXOC01000014">
    <property type="protein sequence ID" value="RXF67867.1"/>
    <property type="molecule type" value="Genomic_DNA"/>
</dbReference>
<evidence type="ECO:0000256" key="4">
    <source>
        <dbReference type="ARBA" id="ARBA00022989"/>
    </source>
</evidence>
<dbReference type="PANTHER" id="PTHR46730:SF4">
    <property type="entry name" value="POLYCYSTIC KIDNEY DISEASE PROTEIN 1-LIKE 1"/>
    <property type="match status" value="1"/>
</dbReference>
<dbReference type="Pfam" id="PF18911">
    <property type="entry name" value="PKD_4"/>
    <property type="match status" value="5"/>
</dbReference>
<dbReference type="Proteomes" id="UP000290848">
    <property type="component" value="Unassembled WGS sequence"/>
</dbReference>
<comment type="subcellular location">
    <subcellularLocation>
        <location evidence="1">Membrane</location>
        <topology evidence="1">Multi-pass membrane protein</topology>
    </subcellularLocation>
</comment>
<reference evidence="7 8" key="1">
    <citation type="submission" date="2018-12" db="EMBL/GenBank/DDBJ databases">
        <title>The Draft Genome Sequence of the Soil Bacterium Pedobacter tournemirensis R1.</title>
        <authorList>
            <person name="He J."/>
        </authorList>
    </citation>
    <scope>NUCLEOTIDE SEQUENCE [LARGE SCALE GENOMIC DNA]</scope>
    <source>
        <strain evidence="7 8">R1</strain>
    </source>
</reference>
<keyword evidence="4" id="KW-1133">Transmembrane helix</keyword>
<dbReference type="InterPro" id="IPR035986">
    <property type="entry name" value="PKD_dom_sf"/>
</dbReference>
<feature type="domain" description="PKD" evidence="6">
    <location>
        <begin position="2548"/>
        <end position="2573"/>
    </location>
</feature>
<dbReference type="SMART" id="SM00089">
    <property type="entry name" value="PKD"/>
    <property type="match status" value="10"/>
</dbReference>
<protein>
    <submittedName>
        <fullName evidence="7">PKD domain-containing protein</fullName>
    </submittedName>
</protein>
<name>A0A4Q0M4J6_9SPHI</name>
<dbReference type="SUPFAM" id="SSF49299">
    <property type="entry name" value="PKD domain"/>
    <property type="match status" value="10"/>
</dbReference>